<evidence type="ECO:0000256" key="15">
    <source>
        <dbReference type="ARBA" id="ARBA00024347"/>
    </source>
</evidence>
<evidence type="ECO:0000256" key="9">
    <source>
        <dbReference type="ARBA" id="ARBA00022765"/>
    </source>
</evidence>
<evidence type="ECO:0000256" key="8">
    <source>
        <dbReference type="ARBA" id="ARBA00022737"/>
    </source>
</evidence>
<dbReference type="GO" id="GO:0008270">
    <property type="term" value="F:zinc ion binding"/>
    <property type="evidence" value="ECO:0007669"/>
    <property type="project" value="UniProtKB-KW"/>
</dbReference>
<evidence type="ECO:0000256" key="18">
    <source>
        <dbReference type="RuleBase" id="RU362114"/>
    </source>
</evidence>
<evidence type="ECO:0000256" key="17">
    <source>
        <dbReference type="ARBA" id="ARBA00071874"/>
    </source>
</evidence>
<dbReference type="CDD" id="cd08003">
    <property type="entry name" value="WGR_PARP2_like"/>
    <property type="match status" value="1"/>
</dbReference>
<comment type="similarity">
    <text evidence="15">Belongs to the ARTD/PARP family.</text>
</comment>
<feature type="domain" description="WGR" evidence="21">
    <location>
        <begin position="60"/>
        <end position="157"/>
    </location>
</feature>
<sequence>MNTRLRSKRKVDVDNGEIKDIQMTKTRKVDSSTVEHELKKKVIVKGRAPVDPECKAKVSNSHVFCEGNSVFDAMLNQTNIQNNNNKFFLMQLLEDDHSKRYSVWFRWGRVGFTGQTKLQPLGSDLEKAKDIFCSKFYDKTRNEWGSRDQFEKFPGKYDLIKMDYDNKENEADVSKKPKEPVEVEPSKLDKRIQDLLQLICDIKTMEEAVLEMEFDASRSPLGKVTKQQIKAGYEALNRIEKFIEVSKYNKDFVEAVNDYYTRIPHAFGMRQPPLIKTKEILKKELDLLSVLSDIEVAFRTLNEGKNELASKANPIDLHYDNMNCDLAPLEPTDEDYKVVEKYLLNTHAPTHTSYKMKMKNLFAISKHGEDEKFADTLGNRKLLWHGSRLANWYGILSQGLRIAPPEAPVTGYMFGKGVYFADMSSKSANYCFPQLGKPGFLLLAEVALGETNDLINADYNASKLPKGKSSTWGLGQIGPNPDEDVTLNNGCVVPLGKPVDMKTVENFSLNYNEFIVYNTNQVRIRYLVEVDFEFESLL</sequence>
<dbReference type="PROSITE" id="PS51059">
    <property type="entry name" value="PARP_CATALYTIC"/>
    <property type="match status" value="1"/>
</dbReference>
<dbReference type="SUPFAM" id="SSF47587">
    <property type="entry name" value="Domain of poly(ADP-ribose) polymerase"/>
    <property type="match status" value="1"/>
</dbReference>
<evidence type="ECO:0000256" key="7">
    <source>
        <dbReference type="ARBA" id="ARBA00022723"/>
    </source>
</evidence>
<evidence type="ECO:0000256" key="6">
    <source>
        <dbReference type="ARBA" id="ARBA00022695"/>
    </source>
</evidence>
<dbReference type="GO" id="GO:0003677">
    <property type="term" value="F:DNA binding"/>
    <property type="evidence" value="ECO:0007669"/>
    <property type="project" value="UniProtKB-KW"/>
</dbReference>
<accession>A0A4U5NF11</accession>
<evidence type="ECO:0000256" key="5">
    <source>
        <dbReference type="ARBA" id="ARBA00022679"/>
    </source>
</evidence>
<keyword evidence="9" id="KW-0013">ADP-ribosylation</keyword>
<evidence type="ECO:0000256" key="4">
    <source>
        <dbReference type="ARBA" id="ARBA00022676"/>
    </source>
</evidence>
<dbReference type="GO" id="GO:0005730">
    <property type="term" value="C:nucleolus"/>
    <property type="evidence" value="ECO:0007669"/>
    <property type="project" value="TreeGrafter"/>
</dbReference>
<dbReference type="Gene3D" id="1.20.142.10">
    <property type="entry name" value="Poly(ADP-ribose) polymerase, regulatory domain"/>
    <property type="match status" value="1"/>
</dbReference>
<keyword evidence="14" id="KW-0539">Nucleus</keyword>
<gene>
    <name evidence="22" type="ORF">L596_015131</name>
</gene>
<keyword evidence="13" id="KW-0238">DNA-binding</keyword>
<feature type="domain" description="PARP alpha-helical" evidence="20">
    <location>
        <begin position="185"/>
        <end position="302"/>
    </location>
</feature>
<dbReference type="InterPro" id="IPR004102">
    <property type="entry name" value="Poly(ADP-ribose)pol_reg_dom"/>
</dbReference>
<dbReference type="GO" id="GO:0003950">
    <property type="term" value="F:NAD+ poly-ADP-ribosyltransferase activity"/>
    <property type="evidence" value="ECO:0007669"/>
    <property type="project" value="UniProtKB-UniRule"/>
</dbReference>
<proteinExistence type="inferred from homology"/>
<evidence type="ECO:0000256" key="10">
    <source>
        <dbReference type="ARBA" id="ARBA00022771"/>
    </source>
</evidence>
<dbReference type="InterPro" id="IPR008893">
    <property type="entry name" value="WGR_domain"/>
</dbReference>
<dbReference type="SMART" id="SM00773">
    <property type="entry name" value="WGR"/>
    <property type="match status" value="1"/>
</dbReference>
<reference evidence="22" key="3">
    <citation type="journal article" date="2019" name="G3 (Bethesda)">
        <title>Hybrid Assembly of the Genome of the Entomopathogenic Nematode Steinernema carpocapsae Identifies the X-Chromosome.</title>
        <authorList>
            <person name="Serra L."/>
            <person name="Macchietto M."/>
            <person name="Macias-Munoz A."/>
            <person name="McGill C.J."/>
            <person name="Rodriguez I.M."/>
            <person name="Rodriguez B."/>
            <person name="Murad R."/>
            <person name="Mortazavi A."/>
        </authorList>
    </citation>
    <scope>NUCLEOTIDE SEQUENCE</scope>
    <source>
        <strain evidence="22">ALL</strain>
    </source>
</reference>
<evidence type="ECO:0000313" key="22">
    <source>
        <dbReference type="EMBL" id="TKR81223.1"/>
    </source>
</evidence>
<dbReference type="SUPFAM" id="SSF142921">
    <property type="entry name" value="WGR domain-like"/>
    <property type="match status" value="1"/>
</dbReference>
<dbReference type="PROSITE" id="PS51977">
    <property type="entry name" value="WGR"/>
    <property type="match status" value="1"/>
</dbReference>
<evidence type="ECO:0000256" key="11">
    <source>
        <dbReference type="ARBA" id="ARBA00022833"/>
    </source>
</evidence>
<comment type="caution">
    <text evidence="22">The sequence shown here is derived from an EMBL/GenBank/DDBJ whole genome shotgun (WGS) entry which is preliminary data.</text>
</comment>
<dbReference type="GO" id="GO:0016779">
    <property type="term" value="F:nucleotidyltransferase activity"/>
    <property type="evidence" value="ECO:0007669"/>
    <property type="project" value="UniProtKB-KW"/>
</dbReference>
<dbReference type="GO" id="GO:0006302">
    <property type="term" value="P:double-strand break repair"/>
    <property type="evidence" value="ECO:0007669"/>
    <property type="project" value="TreeGrafter"/>
</dbReference>
<keyword evidence="11" id="KW-0862">Zinc</keyword>
<dbReference type="InterPro" id="IPR036930">
    <property type="entry name" value="WGR_dom_sf"/>
</dbReference>
<evidence type="ECO:0000259" key="20">
    <source>
        <dbReference type="PROSITE" id="PS51060"/>
    </source>
</evidence>
<keyword evidence="10" id="KW-0863">Zinc-finger</keyword>
<keyword evidence="6" id="KW-0548">Nucleotidyltransferase</keyword>
<evidence type="ECO:0000256" key="1">
    <source>
        <dbReference type="ARBA" id="ARBA00000438"/>
    </source>
</evidence>
<evidence type="ECO:0000256" key="14">
    <source>
        <dbReference type="ARBA" id="ARBA00023242"/>
    </source>
</evidence>
<evidence type="ECO:0000256" key="2">
    <source>
        <dbReference type="ARBA" id="ARBA00000459"/>
    </source>
</evidence>
<dbReference type="PANTHER" id="PTHR10459:SF60">
    <property type="entry name" value="POLY [ADP-RIBOSE] POLYMERASE 2"/>
    <property type="match status" value="1"/>
</dbReference>
<dbReference type="PANTHER" id="PTHR10459">
    <property type="entry name" value="DNA LIGASE"/>
    <property type="match status" value="1"/>
</dbReference>
<dbReference type="InterPro" id="IPR012317">
    <property type="entry name" value="Poly(ADP-ribose)pol_cat_dom"/>
</dbReference>
<evidence type="ECO:0000259" key="21">
    <source>
        <dbReference type="PROSITE" id="PS51977"/>
    </source>
</evidence>
<dbReference type="Gene3D" id="3.90.228.10">
    <property type="match status" value="1"/>
</dbReference>
<comment type="catalytic activity">
    <reaction evidence="16">
        <text>NAD(+) + (ADP-D-ribosyl)n-acceptor = nicotinamide + (ADP-D-ribosyl)n+1-acceptor + H(+).</text>
        <dbReference type="EC" id="2.4.2.30"/>
    </reaction>
</comment>
<dbReference type="FunFam" id="1.20.142.10:FF:000001">
    <property type="entry name" value="Poly [ADP-ribose] polymerase"/>
    <property type="match status" value="1"/>
</dbReference>
<keyword evidence="7" id="KW-0479">Metal-binding</keyword>
<dbReference type="Pfam" id="PF05406">
    <property type="entry name" value="WGR"/>
    <property type="match status" value="1"/>
</dbReference>
<dbReference type="EMBL" id="AZBU02000004">
    <property type="protein sequence ID" value="TKR81223.1"/>
    <property type="molecule type" value="Genomic_DNA"/>
</dbReference>
<dbReference type="FunFam" id="3.90.228.10:FF:000002">
    <property type="entry name" value="Poly [ADP-ribose] polymerase"/>
    <property type="match status" value="1"/>
</dbReference>
<dbReference type="Pfam" id="PF02877">
    <property type="entry name" value="PARP_reg"/>
    <property type="match status" value="1"/>
</dbReference>
<keyword evidence="12 18" id="KW-0520">NAD</keyword>
<dbReference type="OrthoDB" id="429950at2759"/>
<evidence type="ECO:0000256" key="12">
    <source>
        <dbReference type="ARBA" id="ARBA00023027"/>
    </source>
</evidence>
<dbReference type="STRING" id="34508.A0A4U5NF11"/>
<reference evidence="22" key="1">
    <citation type="submission" date="2013-11" db="EMBL/GenBank/DDBJ databases">
        <authorList>
            <person name="Sternberg P."/>
            <person name="Dillman A."/>
            <person name="Macchietto M."/>
        </authorList>
    </citation>
    <scope>NUCLEOTIDE SEQUENCE</scope>
    <source>
        <strain evidence="22">ALL</strain>
    </source>
</reference>
<dbReference type="PROSITE" id="PS51060">
    <property type="entry name" value="PARP_ALPHA_HD"/>
    <property type="match status" value="1"/>
</dbReference>
<protein>
    <recommendedName>
        <fullName evidence="17 18">Poly [ADP-ribose] polymerase</fullName>
        <shortName evidence="18">PARP</shortName>
        <ecNumber evidence="18">2.4.2.-</ecNumber>
    </recommendedName>
</protein>
<evidence type="ECO:0000256" key="13">
    <source>
        <dbReference type="ARBA" id="ARBA00023125"/>
    </source>
</evidence>
<dbReference type="GO" id="GO:0070212">
    <property type="term" value="P:protein poly-ADP-ribosylation"/>
    <property type="evidence" value="ECO:0007669"/>
    <property type="project" value="TreeGrafter"/>
</dbReference>
<dbReference type="Pfam" id="PF00644">
    <property type="entry name" value="PARP"/>
    <property type="match status" value="1"/>
</dbReference>
<comment type="catalytic activity">
    <reaction evidence="2">
        <text>L-glutamyl-[protein] + NAD(+) = 5-O-(ADP-D-ribosyl)-L-glutamyl-[protein] + nicotinamide</text>
        <dbReference type="Rhea" id="RHEA:58224"/>
        <dbReference type="Rhea" id="RHEA-COMP:10208"/>
        <dbReference type="Rhea" id="RHEA-COMP:15089"/>
        <dbReference type="ChEBI" id="CHEBI:17154"/>
        <dbReference type="ChEBI" id="CHEBI:29973"/>
        <dbReference type="ChEBI" id="CHEBI:57540"/>
        <dbReference type="ChEBI" id="CHEBI:142540"/>
    </reaction>
</comment>
<dbReference type="GO" id="GO:0140807">
    <property type="term" value="F:NAD+-protein-glutamate ADP-ribosyltransferase activity"/>
    <property type="evidence" value="ECO:0007669"/>
    <property type="project" value="RHEA"/>
</dbReference>
<organism evidence="22">
    <name type="scientific">Steinernema carpocapsae</name>
    <name type="common">Entomopathogenic nematode</name>
    <dbReference type="NCBI Taxonomy" id="34508"/>
    <lineage>
        <taxon>Eukaryota</taxon>
        <taxon>Metazoa</taxon>
        <taxon>Ecdysozoa</taxon>
        <taxon>Nematoda</taxon>
        <taxon>Chromadorea</taxon>
        <taxon>Rhabditida</taxon>
        <taxon>Tylenchina</taxon>
        <taxon>Panagrolaimomorpha</taxon>
        <taxon>Strongyloidoidea</taxon>
        <taxon>Steinernematidae</taxon>
        <taxon>Steinernema</taxon>
    </lineage>
</organism>
<comment type="catalytic activity">
    <reaction evidence="1">
        <text>L-aspartyl-[protein] + NAD(+) = 4-O-(ADP-D-ribosyl)-L-aspartyl-[protein] + nicotinamide</text>
        <dbReference type="Rhea" id="RHEA:54424"/>
        <dbReference type="Rhea" id="RHEA-COMP:9867"/>
        <dbReference type="Rhea" id="RHEA-COMP:13832"/>
        <dbReference type="ChEBI" id="CHEBI:17154"/>
        <dbReference type="ChEBI" id="CHEBI:29961"/>
        <dbReference type="ChEBI" id="CHEBI:57540"/>
        <dbReference type="ChEBI" id="CHEBI:138102"/>
    </reaction>
</comment>
<dbReference type="SUPFAM" id="SSF56399">
    <property type="entry name" value="ADP-ribosylation"/>
    <property type="match status" value="1"/>
</dbReference>
<reference evidence="22" key="2">
    <citation type="journal article" date="2015" name="Genome Biol.">
        <title>Comparative genomics of Steinernema reveals deeply conserved gene regulatory networks.</title>
        <authorList>
            <person name="Dillman A.R."/>
            <person name="Macchietto M."/>
            <person name="Porter C.F."/>
            <person name="Rogers A."/>
            <person name="Williams B."/>
            <person name="Antoshechkin I."/>
            <person name="Lee M.M."/>
            <person name="Goodwin Z."/>
            <person name="Lu X."/>
            <person name="Lewis E.E."/>
            <person name="Goodrich-Blair H."/>
            <person name="Stock S.P."/>
            <person name="Adams B.J."/>
            <person name="Sternberg P.W."/>
            <person name="Mortazavi A."/>
        </authorList>
    </citation>
    <scope>NUCLEOTIDE SEQUENCE [LARGE SCALE GENOMIC DNA]</scope>
    <source>
        <strain evidence="22">ALL</strain>
    </source>
</reference>
<evidence type="ECO:0000259" key="19">
    <source>
        <dbReference type="PROSITE" id="PS51059"/>
    </source>
</evidence>
<evidence type="ECO:0000256" key="16">
    <source>
        <dbReference type="ARBA" id="ARBA00033987"/>
    </source>
</evidence>
<keyword evidence="8" id="KW-0677">Repeat</keyword>
<comment type="subcellular location">
    <subcellularLocation>
        <location evidence="3">Nucleus</location>
    </subcellularLocation>
</comment>
<dbReference type="AlphaFoldDB" id="A0A4U5NF11"/>
<evidence type="ECO:0000256" key="3">
    <source>
        <dbReference type="ARBA" id="ARBA00004123"/>
    </source>
</evidence>
<keyword evidence="4 18" id="KW-0328">Glycosyltransferase</keyword>
<name>A0A4U5NF11_STECR</name>
<dbReference type="InterPro" id="IPR036616">
    <property type="entry name" value="Poly(ADP-ribose)pol_reg_dom_sf"/>
</dbReference>
<dbReference type="InterPro" id="IPR050800">
    <property type="entry name" value="ARTD/PARP"/>
</dbReference>
<feature type="domain" description="PARP catalytic" evidence="19">
    <location>
        <begin position="313"/>
        <end position="538"/>
    </location>
</feature>
<dbReference type="GO" id="GO:0140806">
    <property type="term" value="F:NAD+-protein-aspartate ADP-ribosyltransferase activity"/>
    <property type="evidence" value="ECO:0007669"/>
    <property type="project" value="RHEA"/>
</dbReference>
<keyword evidence="5 18" id="KW-0808">Transferase</keyword>
<dbReference type="EC" id="2.4.2.-" evidence="18"/>
<dbReference type="CDD" id="cd01437">
    <property type="entry name" value="parp_like"/>
    <property type="match status" value="1"/>
</dbReference>